<evidence type="ECO:0000313" key="1">
    <source>
        <dbReference type="EMBL" id="CCH71843.1"/>
    </source>
</evidence>
<reference evidence="1 2" key="1">
    <citation type="journal article" date="2013" name="ISME J.">
        <title>A metabolic model for members of the genus Tetrasphaera involved in enhanced biological phosphorus removal.</title>
        <authorList>
            <person name="Kristiansen R."/>
            <person name="Nguyen H.T.T."/>
            <person name="Saunders A.M."/>
            <person name="Nielsen J.L."/>
            <person name="Wimmer R."/>
            <person name="Le V.Q."/>
            <person name="McIlroy S.J."/>
            <person name="Petrovski S."/>
            <person name="Seviour R.J."/>
            <person name="Calteau A."/>
            <person name="Nielsen K.L."/>
            <person name="Nielsen P.H."/>
        </authorList>
    </citation>
    <scope>NUCLEOTIDE SEQUENCE [LARGE SCALE GENOMIC DNA]</scope>
    <source>
        <strain evidence="1 2">Ben110</strain>
    </source>
</reference>
<organism evidence="1 2">
    <name type="scientific">Nostocoides australiense Ben110</name>
    <dbReference type="NCBI Taxonomy" id="1193182"/>
    <lineage>
        <taxon>Bacteria</taxon>
        <taxon>Bacillati</taxon>
        <taxon>Actinomycetota</taxon>
        <taxon>Actinomycetes</taxon>
        <taxon>Micrococcales</taxon>
        <taxon>Intrasporangiaceae</taxon>
        <taxon>Nostocoides</taxon>
    </lineage>
</organism>
<dbReference type="InterPro" id="IPR003448">
    <property type="entry name" value="Mopterin_biosynth_MoaE"/>
</dbReference>
<dbReference type="STRING" id="1193182.BN11_1120002"/>
<dbReference type="SUPFAM" id="SSF54690">
    <property type="entry name" value="Molybdopterin synthase subunit MoaE"/>
    <property type="match status" value="1"/>
</dbReference>
<dbReference type="InterPro" id="IPR036563">
    <property type="entry name" value="MoaE_sf"/>
</dbReference>
<dbReference type="AlphaFoldDB" id="W6JSE5"/>
<dbReference type="RefSeq" id="WP_048696734.1">
    <property type="nucleotide sequence ID" value="NZ_HG764815.1"/>
</dbReference>
<dbReference type="OrthoDB" id="9794429at2"/>
<dbReference type="Gene3D" id="3.90.1170.40">
    <property type="entry name" value="Molybdopterin biosynthesis MoaE subunit"/>
    <property type="match status" value="1"/>
</dbReference>
<name>W6JSE5_9MICO</name>
<dbReference type="Proteomes" id="UP000035763">
    <property type="component" value="Unassembled WGS sequence"/>
</dbReference>
<dbReference type="EMBL" id="CAJA01000016">
    <property type="protein sequence ID" value="CCH71843.1"/>
    <property type="molecule type" value="Genomic_DNA"/>
</dbReference>
<protein>
    <submittedName>
        <fullName evidence="1">Molybdopterin synthase catalytic subunit 2</fullName>
        <ecNumber evidence="1">2.-.-.-</ecNumber>
    </submittedName>
</protein>
<dbReference type="EC" id="2.-.-.-" evidence="1"/>
<evidence type="ECO:0000313" key="2">
    <source>
        <dbReference type="Proteomes" id="UP000035763"/>
    </source>
</evidence>
<dbReference type="GO" id="GO:0016740">
    <property type="term" value="F:transferase activity"/>
    <property type="evidence" value="ECO:0007669"/>
    <property type="project" value="UniProtKB-KW"/>
</dbReference>
<accession>W6JSE5</accession>
<dbReference type="CDD" id="cd00756">
    <property type="entry name" value="MoaE"/>
    <property type="match status" value="1"/>
</dbReference>
<proteinExistence type="predicted"/>
<comment type="caution">
    <text evidence="1">The sequence shown here is derived from an EMBL/GenBank/DDBJ whole genome shotgun (WGS) entry which is preliminary data.</text>
</comment>
<sequence>MAQPDRVHDVVRLCAISAEPLSVDAALAAIADDGCGGQVVFIGRVRDHDHARAVTALEYEAHPGALAALQRVCRAVADTHDVRAVAAVHRVGALAIGDIAVITAVAAPHRDAAFAAGRELIDQLKATTPIWKHQLFGDGESEWVGLP</sequence>
<dbReference type="Pfam" id="PF02391">
    <property type="entry name" value="MoaE"/>
    <property type="match status" value="1"/>
</dbReference>
<gene>
    <name evidence="1" type="primary">moaE</name>
    <name evidence="1" type="ORF">BN11_1120002</name>
</gene>
<keyword evidence="1" id="KW-0808">Transferase</keyword>
<dbReference type="PANTHER" id="PTHR23404">
    <property type="entry name" value="MOLYBDOPTERIN SYNTHASE RELATED"/>
    <property type="match status" value="1"/>
</dbReference>
<keyword evidence="2" id="KW-1185">Reference proteome</keyword>
<dbReference type="GO" id="GO:0006777">
    <property type="term" value="P:Mo-molybdopterin cofactor biosynthetic process"/>
    <property type="evidence" value="ECO:0007669"/>
    <property type="project" value="InterPro"/>
</dbReference>